<evidence type="ECO:0000256" key="3">
    <source>
        <dbReference type="ARBA" id="ARBA00022679"/>
    </source>
</evidence>
<evidence type="ECO:0000313" key="5">
    <source>
        <dbReference type="EMBL" id="OHA77272.1"/>
    </source>
</evidence>
<dbReference type="PANTHER" id="PTHR44942:SF4">
    <property type="entry name" value="METHYLTRANSFERASE TYPE 11 DOMAIN-CONTAINING PROTEIN"/>
    <property type="match status" value="1"/>
</dbReference>
<accession>A0A1G2RY83</accession>
<proteinExistence type="inferred from homology"/>
<dbReference type="CDD" id="cd02440">
    <property type="entry name" value="AdoMet_MTases"/>
    <property type="match status" value="1"/>
</dbReference>
<feature type="domain" description="Methyltransferase type 11" evidence="4">
    <location>
        <begin position="48"/>
        <end position="139"/>
    </location>
</feature>
<dbReference type="GO" id="GO:0032259">
    <property type="term" value="P:methylation"/>
    <property type="evidence" value="ECO:0007669"/>
    <property type="project" value="UniProtKB-KW"/>
</dbReference>
<dbReference type="GO" id="GO:0008757">
    <property type="term" value="F:S-adenosylmethionine-dependent methyltransferase activity"/>
    <property type="evidence" value="ECO:0007669"/>
    <property type="project" value="InterPro"/>
</dbReference>
<comment type="caution">
    <text evidence="5">The sequence shown here is derived from an EMBL/GenBank/DDBJ whole genome shotgun (WGS) entry which is preliminary data.</text>
</comment>
<keyword evidence="2" id="KW-0489">Methyltransferase</keyword>
<evidence type="ECO:0000259" key="4">
    <source>
        <dbReference type="Pfam" id="PF08241"/>
    </source>
</evidence>
<evidence type="ECO:0000256" key="1">
    <source>
        <dbReference type="ARBA" id="ARBA00008361"/>
    </source>
</evidence>
<comment type="similarity">
    <text evidence="1">Belongs to the methyltransferase superfamily.</text>
</comment>
<dbReference type="InterPro" id="IPR029063">
    <property type="entry name" value="SAM-dependent_MTases_sf"/>
</dbReference>
<name>A0A1G2RY83_9BACT</name>
<dbReference type="InterPro" id="IPR051052">
    <property type="entry name" value="Diverse_substrate_MTase"/>
</dbReference>
<dbReference type="Gene3D" id="3.40.50.150">
    <property type="entry name" value="Vaccinia Virus protein VP39"/>
    <property type="match status" value="1"/>
</dbReference>
<protein>
    <recommendedName>
        <fullName evidence="4">Methyltransferase type 11 domain-containing protein</fullName>
    </recommendedName>
</protein>
<gene>
    <name evidence="5" type="ORF">A3H01_00590</name>
</gene>
<evidence type="ECO:0000256" key="2">
    <source>
        <dbReference type="ARBA" id="ARBA00022603"/>
    </source>
</evidence>
<dbReference type="AlphaFoldDB" id="A0A1G2RY83"/>
<dbReference type="Proteomes" id="UP000177853">
    <property type="component" value="Unassembled WGS sequence"/>
</dbReference>
<reference evidence="5 6" key="1">
    <citation type="journal article" date="2016" name="Nat. Commun.">
        <title>Thousands of microbial genomes shed light on interconnected biogeochemical processes in an aquifer system.</title>
        <authorList>
            <person name="Anantharaman K."/>
            <person name="Brown C.T."/>
            <person name="Hug L.A."/>
            <person name="Sharon I."/>
            <person name="Castelle C.J."/>
            <person name="Probst A.J."/>
            <person name="Thomas B.C."/>
            <person name="Singh A."/>
            <person name="Wilkins M.J."/>
            <person name="Karaoz U."/>
            <person name="Brodie E.L."/>
            <person name="Williams K.H."/>
            <person name="Hubbard S.S."/>
            <person name="Banfield J.F."/>
        </authorList>
    </citation>
    <scope>NUCLEOTIDE SEQUENCE [LARGE SCALE GENOMIC DNA]</scope>
</reference>
<organism evidence="5 6">
    <name type="scientific">Candidatus Wildermuthbacteria bacterium RIFCSPLOWO2_12_FULL_40_9</name>
    <dbReference type="NCBI Taxonomy" id="1802467"/>
    <lineage>
        <taxon>Bacteria</taxon>
        <taxon>Candidatus Wildermuthiibacteriota</taxon>
    </lineage>
</organism>
<dbReference type="Pfam" id="PF08241">
    <property type="entry name" value="Methyltransf_11"/>
    <property type="match status" value="1"/>
</dbReference>
<dbReference type="InterPro" id="IPR013216">
    <property type="entry name" value="Methyltransf_11"/>
</dbReference>
<sequence length="256" mass="28863">MHIAIKQKNCGYGDFGNLSATYGIARREFPPNVISYLQATIPLEKSVVDLGCGTGISTRQIADRCATVIGVDRDKKMISAAETIPHHNITYICAKSEDLPFANGIFDAATAFSSFHWFANEKALNEIQRVLKSSGVFFVVNKNDTGEFKKNYRAIIKKFARTDDLPDIKKNYKPAELLRDYFTDITERVFQAKETFSVPQALTYFQSVSLWNLVPKEKQPEARKALEKHCKSFVTPEGFIEREISIITILGRKPAI</sequence>
<keyword evidence="3" id="KW-0808">Transferase</keyword>
<dbReference type="EMBL" id="MHUM01000003">
    <property type="protein sequence ID" value="OHA77272.1"/>
    <property type="molecule type" value="Genomic_DNA"/>
</dbReference>
<dbReference type="SUPFAM" id="SSF53335">
    <property type="entry name" value="S-adenosyl-L-methionine-dependent methyltransferases"/>
    <property type="match status" value="1"/>
</dbReference>
<evidence type="ECO:0000313" key="6">
    <source>
        <dbReference type="Proteomes" id="UP000177853"/>
    </source>
</evidence>
<dbReference type="PANTHER" id="PTHR44942">
    <property type="entry name" value="METHYLTRANSF_11 DOMAIN-CONTAINING PROTEIN"/>
    <property type="match status" value="1"/>
</dbReference>